<protein>
    <submittedName>
        <fullName evidence="1">Uncharacterized protein</fullName>
    </submittedName>
</protein>
<reference evidence="1 2" key="1">
    <citation type="submission" date="2019-05" db="EMBL/GenBank/DDBJ databases">
        <title>The compact genome of Giardia muris reveals important steps in the evolution of intestinal protozoan parasites.</title>
        <authorList>
            <person name="Xu F."/>
            <person name="Jimenez-Gonzalez A."/>
            <person name="Einarsson E."/>
            <person name="Astvaldsson A."/>
            <person name="Peirasmaki D."/>
            <person name="Eckmann L."/>
            <person name="Andersson J.O."/>
            <person name="Svard S.G."/>
            <person name="Jerlstrom-Hultqvist J."/>
        </authorList>
    </citation>
    <scope>NUCLEOTIDE SEQUENCE [LARGE SCALE GENOMIC DNA]</scope>
    <source>
        <strain evidence="1 2">Roberts-Thomson</strain>
    </source>
</reference>
<accession>A0A4Z1SUQ2</accession>
<proteinExistence type="predicted"/>
<comment type="caution">
    <text evidence="1">The sequence shown here is derived from an EMBL/GenBank/DDBJ whole genome shotgun (WGS) entry which is preliminary data.</text>
</comment>
<gene>
    <name evidence="1" type="ORF">GMRT_13212</name>
</gene>
<dbReference type="EMBL" id="VDLU01000002">
    <property type="protein sequence ID" value="TNJ28685.1"/>
    <property type="molecule type" value="Genomic_DNA"/>
</dbReference>
<sequence>MLQVLDETPLDKGERSLPLGAVLRYGDVGLVEGVPSFRVVGVQGEETTPQILLVREYAFRQGAGHTVVSQLLLADGATHALHSLTQLRPTSSRVISAALSPCGTYLAVILVAGPKRVHPHVSKLHVFSLTDTTQGVTKRLTMEGAVQFLLSNDSSVFLLVMTYTPFILQVVQKESGWGRGKRLCLLKVPSALSSILEVLHISTNGKYVMTVEIPGPNHRLTSPAGSRVTFGRVARRISAEIPLEQNQAVCIRLHYWRYDGHGYGLKELYRMPVTLPRRARMLPFSLRGNVKRNTIYANILAIQPDYPIGVLTIVREKHIITKIINFRRLELVVIQFHGPLLRSPVQSMSRIEQSFYKQLVPSFLKILYLPFHEGLFLLRQYSHTETELLVVHLPLLLPGRVVHAVRLPFQPYDLVKYHIVSNLVTHPLVRTELQAWKEKVINNPKVQLDPFCDAKLIYILLLRLVNPMHPISAFPDRYSFDSGIRLISHCHRGSSNACDTIFGLLSYWQLAKLVVTSRLAEIIHQPSKCHKDNSQALSPDDLEPYSGLFATPLSLELYTRCKDALDVQDLVLFNALRLAQEAGLQIAQSATDSSECSPIYSRSETCFRSSIPPDTMVGSVIDAIPSASAKVFPVGMPLIFPGSHACSPTSEALYHMPKRGYMELTSTYPESVASSSRPISTVPASRQALAFFKAQSLGEECSTISYSKNSADAIADDDGSDTDPDLFRTHNKRIKAFNAGLHGSQLSHSDVEKYSGYRSNLIDSQEETSKPSSTLRMTMDEITTSIGAREIPIKNELHRDLEDLVRRTECNPLQSLNSILLPTTTFDKTNPHLSIQFPGRPYDEILPFPIHLMTQIQLDGQIPLSYPQRFSAAYRIRTEADGTAFVYTLCDVFTQRLLNVRIDLLYGDSCLEAVPLQFYCECQSYVPEGVEEQLHQACYTQRLLFAKYCKAFLYHTFLGLSLIDFTGVCLNTGPTVPGVAFDNWWASRFDILWRAGAADTGTFVSLLALRALKQSRTAVSYCRTNRRQMYLFVQRLYDGTCALVKASARNPYLGLYLYSHAALLLPGVLSESTHLEPAMTPICSYHAVHSYLLVSSTGTSVFMHPGVIGETQVERDERYQQYLFTTVFLFNEMMLKGSARRLKEWKRCWATSLVQTAQESPKHPTMTLTPAPSLLNFFSYRLKVTHHVATKAISLVADGFMDEVGEGELTTIMQNKGSTHVDLDGSEQRPMFVSYNDIYGKVHVYDPLDIVDRLPMNMQLISSMGSVLEDLPDDSNSHMDEPYNQNVIASTFSTTIASETRAKGLTSFSVASAGSEQYKNQLSVSTQAGCSGSVSNPLMQTGFLGTRCYDNFLTYAMRFYVRTSLVECDVIEICTFYFNALLKALDAAAELSASLPIEGRIALIEVAEALNIELAKLPNALTLLKRVLSELYVGDTFSWLQQSLEAHLRQVS</sequence>
<evidence type="ECO:0000313" key="1">
    <source>
        <dbReference type="EMBL" id="TNJ28685.1"/>
    </source>
</evidence>
<name>A0A4Z1SUQ2_GIAMU</name>
<dbReference type="Proteomes" id="UP000315496">
    <property type="component" value="Chromosome 2"/>
</dbReference>
<keyword evidence="2" id="KW-1185">Reference proteome</keyword>
<dbReference type="VEuPathDB" id="GiardiaDB:GMRT_13212"/>
<organism evidence="1 2">
    <name type="scientific">Giardia muris</name>
    <dbReference type="NCBI Taxonomy" id="5742"/>
    <lineage>
        <taxon>Eukaryota</taxon>
        <taxon>Metamonada</taxon>
        <taxon>Diplomonadida</taxon>
        <taxon>Hexamitidae</taxon>
        <taxon>Giardiinae</taxon>
        <taxon>Giardia</taxon>
    </lineage>
</organism>
<evidence type="ECO:0000313" key="2">
    <source>
        <dbReference type="Proteomes" id="UP000315496"/>
    </source>
</evidence>